<accession>S5UZA1</accession>
<proteinExistence type="predicted"/>
<feature type="transmembrane region" description="Helical" evidence="6">
    <location>
        <begin position="34"/>
        <end position="57"/>
    </location>
</feature>
<keyword evidence="5 6" id="KW-0472">Membrane</keyword>
<comment type="subcellular location">
    <subcellularLocation>
        <location evidence="1">Cell membrane</location>
        <topology evidence="1">Multi-pass membrane protein</topology>
    </subcellularLocation>
</comment>
<dbReference type="PIRSF" id="PIRSF035875">
    <property type="entry name" value="RNase_BN"/>
    <property type="match status" value="1"/>
</dbReference>
<dbReference type="GO" id="GO:0005886">
    <property type="term" value="C:plasma membrane"/>
    <property type="evidence" value="ECO:0007669"/>
    <property type="project" value="UniProtKB-SubCell"/>
</dbReference>
<organism evidence="7 8">
    <name type="scientific">Streptomyces collinus (strain DSM 40733 / Tue 365)</name>
    <dbReference type="NCBI Taxonomy" id="1214242"/>
    <lineage>
        <taxon>Bacteria</taxon>
        <taxon>Bacillati</taxon>
        <taxon>Actinomycetota</taxon>
        <taxon>Actinomycetes</taxon>
        <taxon>Kitasatosporales</taxon>
        <taxon>Streptomycetaceae</taxon>
        <taxon>Streptomyces</taxon>
    </lineage>
</organism>
<dbReference type="PANTHER" id="PTHR30213">
    <property type="entry name" value="INNER MEMBRANE PROTEIN YHJD"/>
    <property type="match status" value="1"/>
</dbReference>
<keyword evidence="2" id="KW-1003">Cell membrane</keyword>
<evidence type="ECO:0000256" key="4">
    <source>
        <dbReference type="ARBA" id="ARBA00022989"/>
    </source>
</evidence>
<dbReference type="NCBIfam" id="TIGR00765">
    <property type="entry name" value="yihY_not_rbn"/>
    <property type="match status" value="1"/>
</dbReference>
<feature type="transmembrane region" description="Helical" evidence="6">
    <location>
        <begin position="247"/>
        <end position="268"/>
    </location>
</feature>
<name>S5UZA1_STRC3</name>
<keyword evidence="3 6" id="KW-0812">Transmembrane</keyword>
<gene>
    <name evidence="7" type="ORF">B446_29260</name>
</gene>
<evidence type="ECO:0000256" key="3">
    <source>
        <dbReference type="ARBA" id="ARBA00022692"/>
    </source>
</evidence>
<dbReference type="AlphaFoldDB" id="S5UZA1"/>
<dbReference type="HOGENOM" id="CLU_045539_3_1_11"/>
<keyword evidence="8" id="KW-1185">Reference proteome</keyword>
<dbReference type="Pfam" id="PF03631">
    <property type="entry name" value="Virul_fac_BrkB"/>
    <property type="match status" value="1"/>
</dbReference>
<feature type="transmembrane region" description="Helical" evidence="6">
    <location>
        <begin position="139"/>
        <end position="163"/>
    </location>
</feature>
<dbReference type="KEGG" id="sci:B446_29260"/>
<keyword evidence="4 6" id="KW-1133">Transmembrane helix</keyword>
<evidence type="ECO:0000313" key="8">
    <source>
        <dbReference type="Proteomes" id="UP000015423"/>
    </source>
</evidence>
<dbReference type="InterPro" id="IPR017039">
    <property type="entry name" value="Virul_fac_BrkB"/>
</dbReference>
<evidence type="ECO:0000256" key="5">
    <source>
        <dbReference type="ARBA" id="ARBA00023136"/>
    </source>
</evidence>
<dbReference type="eggNOG" id="COG1295">
    <property type="taxonomic scope" value="Bacteria"/>
</dbReference>
<dbReference type="RefSeq" id="WP_020943068.1">
    <property type="nucleotide sequence ID" value="NC_021985.1"/>
</dbReference>
<feature type="transmembrane region" description="Helical" evidence="6">
    <location>
        <begin position="183"/>
        <end position="202"/>
    </location>
</feature>
<evidence type="ECO:0000256" key="6">
    <source>
        <dbReference type="SAM" id="Phobius"/>
    </source>
</evidence>
<dbReference type="PATRIC" id="fig|1214242.5.peg.5993"/>
<reference evidence="8" key="1">
    <citation type="submission" date="2012-10" db="EMBL/GenBank/DDBJ databases">
        <title>The complete genome sequence of Streptomyces collinus Tu 365.</title>
        <authorList>
            <person name="Ruckert C."/>
            <person name="Szczepanowski R."/>
            <person name="Goesmann A."/>
            <person name="Pross E.K."/>
            <person name="Musiol E.M."/>
            <person name="Blin K."/>
            <person name="Wohlleben W."/>
            <person name="Puhler A."/>
            <person name="Weber T."/>
            <person name="Kalinowski J."/>
        </authorList>
    </citation>
    <scope>NUCLEOTIDE SEQUENCE [LARGE SCALE GENOMIC DNA]</scope>
    <source>
        <strain evidence="8">DSM 40733 / Tue 365</strain>
    </source>
</reference>
<evidence type="ECO:0000256" key="2">
    <source>
        <dbReference type="ARBA" id="ARBA00022475"/>
    </source>
</evidence>
<evidence type="ECO:0000313" key="7">
    <source>
        <dbReference type="EMBL" id="AGS72658.1"/>
    </source>
</evidence>
<sequence>MDKTDGGTARWWAALRRTPVAVWNDDVTDWAAALTYYAVLALFPVLLVILSIIGLTVPTAKPEVIDSLSQAAPVASRALLRGALRQTAGQSSTAWTLVFLGAAGALWSGSSYLSVFRRALHSMHRVNSHRPVWRTAPRILATALVLIGLLLTTTIALFLTGALTRRLSRVLHLGTGPQAAWDALRWPVMAAVAVVLVLVLYRSGPVSSRPVGRMAPGGALAVLLLLAVSLGFTLYTSRVGAYDRLYGSLAGVVVFLIWLWLSNLALLVGAQFNAELAGTGAPGAGSRADGEALVPGRR</sequence>
<dbReference type="EMBL" id="CP006259">
    <property type="protein sequence ID" value="AGS72658.1"/>
    <property type="molecule type" value="Genomic_DNA"/>
</dbReference>
<dbReference type="PANTHER" id="PTHR30213:SF0">
    <property type="entry name" value="UPF0761 MEMBRANE PROTEIN YIHY"/>
    <property type="match status" value="1"/>
</dbReference>
<feature type="transmembrane region" description="Helical" evidence="6">
    <location>
        <begin position="214"/>
        <end position="235"/>
    </location>
</feature>
<dbReference type="Proteomes" id="UP000015423">
    <property type="component" value="Chromosome"/>
</dbReference>
<evidence type="ECO:0000256" key="1">
    <source>
        <dbReference type="ARBA" id="ARBA00004651"/>
    </source>
</evidence>
<protein>
    <submittedName>
        <fullName evidence="7">Uncharacterized protein</fullName>
    </submittedName>
</protein>
<feature type="transmembrane region" description="Helical" evidence="6">
    <location>
        <begin position="94"/>
        <end position="115"/>
    </location>
</feature>
<reference evidence="7 8" key="2">
    <citation type="journal article" date="2013" name="J. Biotechnol.">
        <title>Complete genome sequence of the kirromycin producer Streptomyces collinus Tu 365 consisting of a linear chromosome and two linear plasmids.</title>
        <authorList>
            <person name="Ruckert C."/>
            <person name="Szczepanowski R."/>
            <person name="Albersmeier A."/>
            <person name="Goesmann A."/>
            <person name="Iftime D."/>
            <person name="Musiol E.M."/>
            <person name="Blin K."/>
            <person name="Wohlleben W."/>
            <person name="Puhler A."/>
            <person name="Kalinowski J."/>
            <person name="Weber T."/>
        </authorList>
    </citation>
    <scope>NUCLEOTIDE SEQUENCE [LARGE SCALE GENOMIC DNA]</scope>
    <source>
        <strain evidence="8">DSM 40733 / Tue 365</strain>
    </source>
</reference>